<dbReference type="InterPro" id="IPR050511">
    <property type="entry name" value="AMPK_gamma/SDS23_families"/>
</dbReference>
<reference evidence="4" key="1">
    <citation type="journal article" date="2013" name="Nature">
        <title>Draft genome of the wheat A-genome progenitor Triticum urartu.</title>
        <authorList>
            <person name="Ling H.Q."/>
            <person name="Zhao S."/>
            <person name="Liu D."/>
            <person name="Wang J."/>
            <person name="Sun H."/>
            <person name="Zhang C."/>
            <person name="Fan H."/>
            <person name="Li D."/>
            <person name="Dong L."/>
            <person name="Tao Y."/>
            <person name="Gao C."/>
            <person name="Wu H."/>
            <person name="Li Y."/>
            <person name="Cui Y."/>
            <person name="Guo X."/>
            <person name="Zheng S."/>
            <person name="Wang B."/>
            <person name="Yu K."/>
            <person name="Liang Q."/>
            <person name="Yang W."/>
            <person name="Lou X."/>
            <person name="Chen J."/>
            <person name="Feng M."/>
            <person name="Jian J."/>
            <person name="Zhang X."/>
            <person name="Luo G."/>
            <person name="Jiang Y."/>
            <person name="Liu J."/>
            <person name="Wang Z."/>
            <person name="Sha Y."/>
            <person name="Zhang B."/>
            <person name="Wu H."/>
            <person name="Tang D."/>
            <person name="Shen Q."/>
            <person name="Xue P."/>
            <person name="Zou S."/>
            <person name="Wang X."/>
            <person name="Liu X."/>
            <person name="Wang F."/>
            <person name="Yang Y."/>
            <person name="An X."/>
            <person name="Dong Z."/>
            <person name="Zhang K."/>
            <person name="Zhang X."/>
            <person name="Luo M.C."/>
            <person name="Dvorak J."/>
            <person name="Tong Y."/>
            <person name="Wang J."/>
            <person name="Yang H."/>
            <person name="Li Z."/>
            <person name="Wang D."/>
            <person name="Zhang A."/>
            <person name="Wang J."/>
        </authorList>
    </citation>
    <scope>NUCLEOTIDE SEQUENCE</scope>
</reference>
<sequence length="590" mass="64044">MNEFEEGWSLEDEAPSTKPPPLSLEERTVKQLRLTKALTLPEGTAVSEACRRMAARRADAALLTDAQGVLSGIVTAEDISGRVIAEGLRPEETSMAKVMTRTPVFVMSNSSATEALHKMVQGKFRHLPVVEHGEVTAMLDITKFLWDAISRMEQAAEQGSAIAAAMAGVERQWGNEFAGPHAFIENLRDQMFKPSLSTIITENSSVPVVTPLDLVTVAAKKMREYRVNSVVVMTGNMLQGILTSMDLVLRVVAQSLSPEVTLVEKVEGASGRNDVANAMVQKFWDSALALHPGEEYDEHSEESRTAASDSAEGKHTPPHVGNAFSFKIEDRKGRMHRFSCVSESLDELVSAVAYRLGMEDEKANVNLLYDDDEGDRVLLATDGDLVAAIEHARSVRWKVLRLHMEDGSKTETGPVPVSSLPVDTSMARRGWPSSLGLGIVASAAAVTGVLDWEAYTGHAGNNTLRVFAFLPGFAFVVTGFRECVFHVGRSKYLGLRGWLLGGQGDGGAEGGLALSVTSSGDVRIRIWSSEEWGSCQAKALRFITEDGDVRGRLSLLENIIVVILSVSGSRVKNLVRGGLRSGDSYRRYPS</sequence>
<dbReference type="SUPFAM" id="SSF54277">
    <property type="entry name" value="CAD &amp; PB1 domains"/>
    <property type="match status" value="1"/>
</dbReference>
<evidence type="ECO:0000256" key="1">
    <source>
        <dbReference type="ARBA" id="ARBA00022737"/>
    </source>
</evidence>
<accession>M7ZQF6</accession>
<dbReference type="Pfam" id="PF00564">
    <property type="entry name" value="PB1"/>
    <property type="match status" value="1"/>
</dbReference>
<dbReference type="PROSITE" id="PS51371">
    <property type="entry name" value="CBS"/>
    <property type="match status" value="3"/>
</dbReference>
<dbReference type="EMBL" id="KD088954">
    <property type="protein sequence ID" value="EMS61876.1"/>
    <property type="molecule type" value="Genomic_DNA"/>
</dbReference>
<dbReference type="PANTHER" id="PTHR13780">
    <property type="entry name" value="AMP-ACTIVATED PROTEIN KINASE, GAMMA REGULATORY SUBUNIT"/>
    <property type="match status" value="1"/>
</dbReference>
<keyword evidence="1" id="KW-0677">Repeat</keyword>
<dbReference type="OMA" id="SMARRGW"/>
<dbReference type="SUPFAM" id="SSF54631">
    <property type="entry name" value="CBS-domain pair"/>
    <property type="match status" value="2"/>
</dbReference>
<feature type="compositionally biased region" description="Acidic residues" evidence="3">
    <location>
        <begin position="1"/>
        <end position="14"/>
    </location>
</feature>
<feature type="region of interest" description="Disordered" evidence="3">
    <location>
        <begin position="294"/>
        <end position="325"/>
    </location>
</feature>
<dbReference type="SMART" id="SM00116">
    <property type="entry name" value="CBS"/>
    <property type="match status" value="3"/>
</dbReference>
<protein>
    <submittedName>
        <fullName evidence="4">Meiotically up-regulated gene 70 protein</fullName>
    </submittedName>
</protein>
<name>M7ZQF6_TRIUA</name>
<evidence type="ECO:0000313" key="4">
    <source>
        <dbReference type="EMBL" id="EMS61876.1"/>
    </source>
</evidence>
<evidence type="ECO:0000256" key="3">
    <source>
        <dbReference type="SAM" id="MobiDB-lite"/>
    </source>
</evidence>
<dbReference type="PROSITE" id="PS51745">
    <property type="entry name" value="PB1"/>
    <property type="match status" value="1"/>
</dbReference>
<gene>
    <name evidence="4" type="ORF">TRIUR3_00298</name>
</gene>
<dbReference type="InterPro" id="IPR000644">
    <property type="entry name" value="CBS_dom"/>
</dbReference>
<dbReference type="STRING" id="4572.M7ZQF6"/>
<dbReference type="InterPro" id="IPR000270">
    <property type="entry name" value="PB1_dom"/>
</dbReference>
<dbReference type="Gene3D" id="3.10.580.10">
    <property type="entry name" value="CBS-domain"/>
    <property type="match status" value="1"/>
</dbReference>
<organism evidence="4">
    <name type="scientific">Triticum urartu</name>
    <name type="common">Red wild einkorn</name>
    <name type="synonym">Crithodium urartu</name>
    <dbReference type="NCBI Taxonomy" id="4572"/>
    <lineage>
        <taxon>Eukaryota</taxon>
        <taxon>Viridiplantae</taxon>
        <taxon>Streptophyta</taxon>
        <taxon>Embryophyta</taxon>
        <taxon>Tracheophyta</taxon>
        <taxon>Spermatophyta</taxon>
        <taxon>Magnoliopsida</taxon>
        <taxon>Liliopsida</taxon>
        <taxon>Poales</taxon>
        <taxon>Poaceae</taxon>
        <taxon>BOP clade</taxon>
        <taxon>Pooideae</taxon>
        <taxon>Triticodae</taxon>
        <taxon>Triticeae</taxon>
        <taxon>Triticinae</taxon>
        <taxon>Triticum</taxon>
    </lineage>
</organism>
<dbReference type="SMART" id="SM00666">
    <property type="entry name" value="PB1"/>
    <property type="match status" value="1"/>
</dbReference>
<dbReference type="Gene3D" id="3.10.20.90">
    <property type="entry name" value="Phosphatidylinositol 3-kinase Catalytic Subunit, Chain A, domain 1"/>
    <property type="match status" value="1"/>
</dbReference>
<dbReference type="CDD" id="cd06409">
    <property type="entry name" value="PB1_MUG70"/>
    <property type="match status" value="1"/>
</dbReference>
<dbReference type="InterPro" id="IPR053793">
    <property type="entry name" value="PB1-like"/>
</dbReference>
<keyword evidence="2" id="KW-0129">CBS domain</keyword>
<dbReference type="InterPro" id="IPR046342">
    <property type="entry name" value="CBS_dom_sf"/>
</dbReference>
<dbReference type="PANTHER" id="PTHR13780:SF109">
    <property type="entry name" value="CBS DOMAIN-CONTAINING PROTEIN-LIKE"/>
    <property type="match status" value="1"/>
</dbReference>
<dbReference type="AlphaFoldDB" id="M7ZQF6"/>
<dbReference type="eggNOG" id="ENOG502QVK2">
    <property type="taxonomic scope" value="Eukaryota"/>
</dbReference>
<proteinExistence type="predicted"/>
<feature type="region of interest" description="Disordered" evidence="3">
    <location>
        <begin position="1"/>
        <end position="23"/>
    </location>
</feature>
<evidence type="ECO:0000256" key="2">
    <source>
        <dbReference type="ARBA" id="ARBA00023122"/>
    </source>
</evidence>
<dbReference type="Pfam" id="PF00571">
    <property type="entry name" value="CBS"/>
    <property type="match status" value="3"/>
</dbReference>
<dbReference type="Gene3D" id="3.90.1280.20">
    <property type="match status" value="1"/>
</dbReference>